<evidence type="ECO:0000256" key="1">
    <source>
        <dbReference type="ARBA" id="ARBA00009747"/>
    </source>
</evidence>
<feature type="binding site" evidence="8">
    <location>
        <position position="265"/>
    </location>
    <ligand>
        <name>ATP</name>
        <dbReference type="ChEBI" id="CHEBI:30616"/>
    </ligand>
</feature>
<keyword evidence="3 8" id="KW-0548">Nucleotidyltransferase</keyword>
<gene>
    <name evidence="8" type="primary">ydiU</name>
    <name evidence="8" type="synonym">selO</name>
    <name evidence="9" type="ORF">SIL82_07400</name>
</gene>
<feature type="binding site" evidence="8">
    <location>
        <position position="180"/>
    </location>
    <ligand>
        <name>ATP</name>
        <dbReference type="ChEBI" id="CHEBI:30616"/>
    </ligand>
</feature>
<dbReference type="Proteomes" id="UP001279660">
    <property type="component" value="Unassembled WGS sequence"/>
</dbReference>
<comment type="cofactor">
    <cofactor evidence="8">
        <name>Mg(2+)</name>
        <dbReference type="ChEBI" id="CHEBI:18420"/>
    </cofactor>
    <cofactor evidence="8">
        <name>Mn(2+)</name>
        <dbReference type="ChEBI" id="CHEBI:29035"/>
    </cofactor>
</comment>
<organism evidence="9 10">
    <name type="scientific">Sphingomonas echinoides</name>
    <dbReference type="NCBI Taxonomy" id="59803"/>
    <lineage>
        <taxon>Bacteria</taxon>
        <taxon>Pseudomonadati</taxon>
        <taxon>Pseudomonadota</taxon>
        <taxon>Alphaproteobacteria</taxon>
        <taxon>Sphingomonadales</taxon>
        <taxon>Sphingomonadaceae</taxon>
        <taxon>Sphingomonas</taxon>
    </lineage>
</organism>
<dbReference type="NCBIfam" id="NF000658">
    <property type="entry name" value="PRK00029.1"/>
    <property type="match status" value="1"/>
</dbReference>
<feature type="binding site" evidence="8">
    <location>
        <position position="94"/>
    </location>
    <ligand>
        <name>ATP</name>
        <dbReference type="ChEBI" id="CHEBI:30616"/>
    </ligand>
</feature>
<feature type="binding site" evidence="8">
    <location>
        <position position="256"/>
    </location>
    <ligand>
        <name>Mg(2+)</name>
        <dbReference type="ChEBI" id="CHEBI:18420"/>
    </ligand>
</feature>
<protein>
    <recommendedName>
        <fullName evidence="8">Protein nucleotidyltransferase YdiU</fullName>
        <ecNumber evidence="8">2.7.7.-</ecNumber>
    </recommendedName>
    <alternativeName>
        <fullName evidence="8">Protein adenylyltransferase YdiU</fullName>
        <ecNumber evidence="8">2.7.7.108</ecNumber>
    </alternativeName>
    <alternativeName>
        <fullName evidence="8">Protein uridylyltransferase YdiU</fullName>
        <ecNumber evidence="8">2.7.7.-</ecNumber>
    </alternativeName>
</protein>
<dbReference type="EMBL" id="JAWXXV010000001">
    <property type="protein sequence ID" value="MDX5984081.1"/>
    <property type="molecule type" value="Genomic_DNA"/>
</dbReference>
<feature type="binding site" evidence="8">
    <location>
        <position position="93"/>
    </location>
    <ligand>
        <name>ATP</name>
        <dbReference type="ChEBI" id="CHEBI:30616"/>
    </ligand>
</feature>
<evidence type="ECO:0000313" key="10">
    <source>
        <dbReference type="Proteomes" id="UP001279660"/>
    </source>
</evidence>
<keyword evidence="7 8" id="KW-0460">Magnesium</keyword>
<comment type="catalytic activity">
    <reaction evidence="8">
        <text>L-tyrosyl-[protein] + UTP = O-(5'-uridylyl)-L-tyrosyl-[protein] + diphosphate</text>
        <dbReference type="Rhea" id="RHEA:83887"/>
        <dbReference type="Rhea" id="RHEA-COMP:10136"/>
        <dbReference type="Rhea" id="RHEA-COMP:20238"/>
        <dbReference type="ChEBI" id="CHEBI:33019"/>
        <dbReference type="ChEBI" id="CHEBI:46398"/>
        <dbReference type="ChEBI" id="CHEBI:46858"/>
        <dbReference type="ChEBI" id="CHEBI:90602"/>
    </reaction>
</comment>
<evidence type="ECO:0000256" key="7">
    <source>
        <dbReference type="ARBA" id="ARBA00022842"/>
    </source>
</evidence>
<evidence type="ECO:0000256" key="8">
    <source>
        <dbReference type="HAMAP-Rule" id="MF_00692"/>
    </source>
</evidence>
<proteinExistence type="inferred from homology"/>
<keyword evidence="2 8" id="KW-0808">Transferase</keyword>
<feature type="active site" description="Proton acceptor" evidence="8">
    <location>
        <position position="255"/>
    </location>
</feature>
<dbReference type="EC" id="2.7.7.108" evidence="8"/>
<name>A0ABU4PIS7_9SPHN</name>
<keyword evidence="4 8" id="KW-0479">Metal-binding</keyword>
<keyword evidence="5 8" id="KW-0547">Nucleotide-binding</keyword>
<comment type="caution">
    <text evidence="9">The sequence shown here is derived from an EMBL/GenBank/DDBJ whole genome shotgun (WGS) entry which is preliminary data.</text>
</comment>
<comment type="similarity">
    <text evidence="1 8">Belongs to the SELO family.</text>
</comment>
<dbReference type="PANTHER" id="PTHR32057:SF14">
    <property type="entry name" value="PROTEIN ADENYLYLTRANSFERASE SELO, MITOCHONDRIAL"/>
    <property type="match status" value="1"/>
</dbReference>
<evidence type="ECO:0000256" key="5">
    <source>
        <dbReference type="ARBA" id="ARBA00022741"/>
    </source>
</evidence>
<evidence type="ECO:0000256" key="6">
    <source>
        <dbReference type="ARBA" id="ARBA00022840"/>
    </source>
</evidence>
<dbReference type="HAMAP" id="MF_00692">
    <property type="entry name" value="SelO"/>
    <property type="match status" value="1"/>
</dbReference>
<keyword evidence="6 8" id="KW-0067">ATP-binding</keyword>
<feature type="binding site" evidence="8">
    <location>
        <position position="127"/>
    </location>
    <ligand>
        <name>ATP</name>
        <dbReference type="ChEBI" id="CHEBI:30616"/>
    </ligand>
</feature>
<evidence type="ECO:0000256" key="3">
    <source>
        <dbReference type="ARBA" id="ARBA00022695"/>
    </source>
</evidence>
<comment type="catalytic activity">
    <reaction evidence="8">
        <text>L-histidyl-[protein] + UTP = N(tele)-(5'-uridylyl)-L-histidyl-[protein] + diphosphate</text>
        <dbReference type="Rhea" id="RHEA:83891"/>
        <dbReference type="Rhea" id="RHEA-COMP:9745"/>
        <dbReference type="Rhea" id="RHEA-COMP:20239"/>
        <dbReference type="ChEBI" id="CHEBI:29979"/>
        <dbReference type="ChEBI" id="CHEBI:33019"/>
        <dbReference type="ChEBI" id="CHEBI:46398"/>
        <dbReference type="ChEBI" id="CHEBI:233474"/>
    </reaction>
</comment>
<dbReference type="Pfam" id="PF02696">
    <property type="entry name" value="SelO"/>
    <property type="match status" value="1"/>
</dbReference>
<feature type="binding site" evidence="8">
    <location>
        <position position="114"/>
    </location>
    <ligand>
        <name>ATP</name>
        <dbReference type="ChEBI" id="CHEBI:30616"/>
    </ligand>
</feature>
<dbReference type="EC" id="2.7.7.-" evidence="8"/>
<evidence type="ECO:0000313" key="9">
    <source>
        <dbReference type="EMBL" id="MDX5984081.1"/>
    </source>
</evidence>
<dbReference type="PANTHER" id="PTHR32057">
    <property type="entry name" value="PROTEIN ADENYLYLTRANSFERASE SELO, MITOCHONDRIAL"/>
    <property type="match status" value="1"/>
</dbReference>
<feature type="binding site" evidence="8">
    <location>
        <position position="187"/>
    </location>
    <ligand>
        <name>ATP</name>
        <dbReference type="ChEBI" id="CHEBI:30616"/>
    </ligand>
</feature>
<keyword evidence="8" id="KW-0464">Manganese</keyword>
<comment type="function">
    <text evidence="8">Nucleotidyltransferase involved in the post-translational modification of proteins. It can catalyze the addition of adenosine monophosphate (AMP) or uridine monophosphate (UMP) to a protein, resulting in modifications known as AMPylation and UMPylation.</text>
</comment>
<accession>A0ABU4PIS7</accession>
<comment type="catalytic activity">
    <reaction evidence="8">
        <text>L-seryl-[protein] + UTP = O-(5'-uridylyl)-L-seryl-[protein] + diphosphate</text>
        <dbReference type="Rhea" id="RHEA:64604"/>
        <dbReference type="Rhea" id="RHEA-COMP:9863"/>
        <dbReference type="Rhea" id="RHEA-COMP:16635"/>
        <dbReference type="ChEBI" id="CHEBI:29999"/>
        <dbReference type="ChEBI" id="CHEBI:33019"/>
        <dbReference type="ChEBI" id="CHEBI:46398"/>
        <dbReference type="ChEBI" id="CHEBI:156051"/>
    </reaction>
</comment>
<evidence type="ECO:0000256" key="2">
    <source>
        <dbReference type="ARBA" id="ARBA00022679"/>
    </source>
</evidence>
<dbReference type="RefSeq" id="WP_010403892.1">
    <property type="nucleotide sequence ID" value="NZ_JAWXXV010000001.1"/>
</dbReference>
<comment type="catalytic activity">
    <reaction evidence="8">
        <text>L-threonyl-[protein] + ATP = 3-O-(5'-adenylyl)-L-threonyl-[protein] + diphosphate</text>
        <dbReference type="Rhea" id="RHEA:54292"/>
        <dbReference type="Rhea" id="RHEA-COMP:11060"/>
        <dbReference type="Rhea" id="RHEA-COMP:13847"/>
        <dbReference type="ChEBI" id="CHEBI:30013"/>
        <dbReference type="ChEBI" id="CHEBI:30616"/>
        <dbReference type="ChEBI" id="CHEBI:33019"/>
        <dbReference type="ChEBI" id="CHEBI:138113"/>
        <dbReference type="EC" id="2.7.7.108"/>
    </reaction>
</comment>
<reference evidence="9 10" key="1">
    <citation type="submission" date="2023-11" db="EMBL/GenBank/DDBJ databases">
        <title>MicrobeMod: A computational toolkit for identifying prokaryotic methylation and restriction-modification with nanopore sequencing.</title>
        <authorList>
            <person name="Crits-Christoph A."/>
            <person name="Kang S.C."/>
            <person name="Lee H."/>
            <person name="Ostrov N."/>
        </authorList>
    </citation>
    <scope>NUCLEOTIDE SEQUENCE [LARGE SCALE GENOMIC DNA]</scope>
    <source>
        <strain evidence="9 10">ATCC 14820</strain>
    </source>
</reference>
<keyword evidence="10" id="KW-1185">Reference proteome</keyword>
<feature type="binding site" evidence="8">
    <location>
        <position position="91"/>
    </location>
    <ligand>
        <name>ATP</name>
        <dbReference type="ChEBI" id="CHEBI:30616"/>
    </ligand>
</feature>
<feature type="binding site" evidence="8">
    <location>
        <position position="265"/>
    </location>
    <ligand>
        <name>Mg(2+)</name>
        <dbReference type="ChEBI" id="CHEBI:18420"/>
    </ligand>
</feature>
<dbReference type="InterPro" id="IPR003846">
    <property type="entry name" value="SelO"/>
</dbReference>
<comment type="catalytic activity">
    <reaction evidence="8">
        <text>L-seryl-[protein] + ATP = 3-O-(5'-adenylyl)-L-seryl-[protein] + diphosphate</text>
        <dbReference type="Rhea" id="RHEA:58120"/>
        <dbReference type="Rhea" id="RHEA-COMP:9863"/>
        <dbReference type="Rhea" id="RHEA-COMP:15073"/>
        <dbReference type="ChEBI" id="CHEBI:29999"/>
        <dbReference type="ChEBI" id="CHEBI:30616"/>
        <dbReference type="ChEBI" id="CHEBI:33019"/>
        <dbReference type="ChEBI" id="CHEBI:142516"/>
        <dbReference type="EC" id="2.7.7.108"/>
    </reaction>
</comment>
<feature type="binding site" evidence="8">
    <location>
        <position position="126"/>
    </location>
    <ligand>
        <name>ATP</name>
        <dbReference type="ChEBI" id="CHEBI:30616"/>
    </ligand>
</feature>
<evidence type="ECO:0000256" key="4">
    <source>
        <dbReference type="ARBA" id="ARBA00022723"/>
    </source>
</evidence>
<sequence length="452" mass="50655">MSITPQAYAPQSAILELGDAFYDPVAAADFPETRLRFRNDRAAREVGLDAMGDDEWLRHFGRFAPLPGNLAEPLALRYHGHQFRVYNPEIGDGRGFLFAQMRDSRGRLMDLATKGSGTTPWSRFGDGRLTLKGGVREVLATEMLEALGVETSRSFSLIETGEALERGDEPSPTRSAVLVRLSHGHIRIGTFQRIAYLRDAENMTRLVEYVLRNLYDEAPGENAAERLLDLVVGRAATLAASYMAAGFVHGVLNSDNINVTGESFDYGPWRFAPTWDPSFTAAYFDHAGLYAFGRQPEAIHWDVMQLAVSLRTISAAEPLIAVLESFPERYQLAVSRAILWRLGVTPRDPQQDRALVQTIERALRTSERGIDRFFFETFGGIAPEGETFAEVRAALAPYDARKPRDHRYWQGEPCSMLIDEVEAIWAAIDQQDDWQPFHAKIARIREMGDALT</sequence>
<comment type="catalytic activity">
    <reaction evidence="8">
        <text>L-tyrosyl-[protein] + ATP = O-(5'-adenylyl)-L-tyrosyl-[protein] + diphosphate</text>
        <dbReference type="Rhea" id="RHEA:54288"/>
        <dbReference type="Rhea" id="RHEA-COMP:10136"/>
        <dbReference type="Rhea" id="RHEA-COMP:13846"/>
        <dbReference type="ChEBI" id="CHEBI:30616"/>
        <dbReference type="ChEBI" id="CHEBI:33019"/>
        <dbReference type="ChEBI" id="CHEBI:46858"/>
        <dbReference type="ChEBI" id="CHEBI:83624"/>
        <dbReference type="EC" id="2.7.7.108"/>
    </reaction>
</comment>